<evidence type="ECO:0000256" key="4">
    <source>
        <dbReference type="ARBA" id="ARBA00022598"/>
    </source>
</evidence>
<feature type="domain" description="Mur ligase central" evidence="11">
    <location>
        <begin position="115"/>
        <end position="283"/>
    </location>
</feature>
<evidence type="ECO:0000256" key="9">
    <source>
        <dbReference type="SAM" id="Phobius"/>
    </source>
</evidence>
<protein>
    <recommendedName>
        <fullName evidence="7 8">UDP-N-acetylmuramoylalanine--D-glutamate ligase</fullName>
        <ecNumber evidence="7 8">6.3.2.9</ecNumber>
    </recommendedName>
    <alternativeName>
        <fullName evidence="7">D-glutamic acid-adding enzyme</fullName>
    </alternativeName>
    <alternativeName>
        <fullName evidence="7">UDP-N-acetylmuramoyl-L-alanyl-D-glutamate synthetase</fullName>
    </alternativeName>
</protein>
<evidence type="ECO:0000256" key="3">
    <source>
        <dbReference type="ARBA" id="ARBA00022490"/>
    </source>
</evidence>
<evidence type="ECO:0000256" key="2">
    <source>
        <dbReference type="ARBA" id="ARBA00004752"/>
    </source>
</evidence>
<dbReference type="SUPFAM" id="SSF51984">
    <property type="entry name" value="MurCD N-terminal domain"/>
    <property type="match status" value="1"/>
</dbReference>
<dbReference type="SUPFAM" id="SSF53244">
    <property type="entry name" value="MurD-like peptide ligases, peptide-binding domain"/>
    <property type="match status" value="1"/>
</dbReference>
<dbReference type="PROSITE" id="PS51257">
    <property type="entry name" value="PROKAR_LIPOPROTEIN"/>
    <property type="match status" value="1"/>
</dbReference>
<dbReference type="PANTHER" id="PTHR43692:SF1">
    <property type="entry name" value="UDP-N-ACETYLMURAMOYLALANINE--D-GLUTAMATE LIGASE"/>
    <property type="match status" value="1"/>
</dbReference>
<dbReference type="Proteomes" id="UP001497533">
    <property type="component" value="Chromosome"/>
</dbReference>
<feature type="transmembrane region" description="Helical" evidence="9">
    <location>
        <begin position="12"/>
        <end position="31"/>
    </location>
</feature>
<dbReference type="GO" id="GO:0008764">
    <property type="term" value="F:UDP-N-acetylmuramoylalanine-D-glutamate ligase activity"/>
    <property type="evidence" value="ECO:0007669"/>
    <property type="project" value="UniProtKB-EC"/>
</dbReference>
<comment type="catalytic activity">
    <reaction evidence="7 8">
        <text>UDP-N-acetyl-alpha-D-muramoyl-L-alanine + D-glutamate + ATP = UDP-N-acetyl-alpha-D-muramoyl-L-alanyl-D-glutamate + ADP + phosphate + H(+)</text>
        <dbReference type="Rhea" id="RHEA:16429"/>
        <dbReference type="ChEBI" id="CHEBI:15378"/>
        <dbReference type="ChEBI" id="CHEBI:29986"/>
        <dbReference type="ChEBI" id="CHEBI:30616"/>
        <dbReference type="ChEBI" id="CHEBI:43474"/>
        <dbReference type="ChEBI" id="CHEBI:83898"/>
        <dbReference type="ChEBI" id="CHEBI:83900"/>
        <dbReference type="ChEBI" id="CHEBI:456216"/>
        <dbReference type="EC" id="6.3.2.9"/>
    </reaction>
</comment>
<dbReference type="Pfam" id="PF21799">
    <property type="entry name" value="MurD-like_N"/>
    <property type="match status" value="1"/>
</dbReference>
<evidence type="ECO:0000256" key="7">
    <source>
        <dbReference type="HAMAP-Rule" id="MF_00639"/>
    </source>
</evidence>
<keyword evidence="7 8" id="KW-0573">Peptidoglycan synthesis</keyword>
<evidence type="ECO:0000256" key="6">
    <source>
        <dbReference type="ARBA" id="ARBA00022840"/>
    </source>
</evidence>
<comment type="subcellular location">
    <subcellularLocation>
        <location evidence="1 7 8">Cytoplasm</location>
    </subcellularLocation>
</comment>
<organism evidence="12 13">
    <name type="scientific">Candidatus Providencia siddallii</name>
    <dbReference type="NCBI Taxonomy" id="1715285"/>
    <lineage>
        <taxon>Bacteria</taxon>
        <taxon>Pseudomonadati</taxon>
        <taxon>Pseudomonadota</taxon>
        <taxon>Gammaproteobacteria</taxon>
        <taxon>Enterobacterales</taxon>
        <taxon>Morganellaceae</taxon>
        <taxon>Providencia</taxon>
    </lineage>
</organism>
<name>A0ABM9NP23_9GAMM</name>
<keyword evidence="7 8" id="KW-0961">Cell wall biogenesis/degradation</keyword>
<dbReference type="InterPro" id="IPR036565">
    <property type="entry name" value="Mur-like_cat_sf"/>
</dbReference>
<feature type="binding site" evidence="7">
    <location>
        <begin position="117"/>
        <end position="123"/>
    </location>
    <ligand>
        <name>ATP</name>
        <dbReference type="ChEBI" id="CHEBI:30616"/>
    </ligand>
</feature>
<keyword evidence="4 7" id="KW-0436">Ligase</keyword>
<dbReference type="Gene3D" id="3.90.190.20">
    <property type="entry name" value="Mur ligase, C-terminal domain"/>
    <property type="match status" value="1"/>
</dbReference>
<dbReference type="InterPro" id="IPR004101">
    <property type="entry name" value="Mur_ligase_C"/>
</dbReference>
<dbReference type="InterPro" id="IPR005762">
    <property type="entry name" value="MurD"/>
</dbReference>
<comment type="function">
    <text evidence="7 8">Cell wall formation. Catalyzes the addition of glutamate to the nucleotide precursor UDP-N-acetylmuramoyl-L-alanine (UMA).</text>
</comment>
<keyword evidence="5 7" id="KW-0547">Nucleotide-binding</keyword>
<keyword evidence="9" id="KW-1133">Transmembrane helix</keyword>
<dbReference type="NCBIfam" id="TIGR01087">
    <property type="entry name" value="murD"/>
    <property type="match status" value="1"/>
</dbReference>
<accession>A0ABM9NP23</accession>
<dbReference type="SUPFAM" id="SSF53623">
    <property type="entry name" value="MurD-like peptide ligases, catalytic domain"/>
    <property type="match status" value="1"/>
</dbReference>
<sequence length="440" mass="49446">MIKCKKTQYKNKNIIILGLGITGLSCVKYFLKKGITPIVVDNNYIPKYLNELPKNVKLHIGKLNKTLLKNTKLIIISPGIKITELESQEILKNNIEIISDIELFCRETNKPIIAITGTNGKSTVTSLVGEIIKSAKISVGIGGNIGIPALSLLNLGYDIYVLELSSFQLERTYSLKAFSATILNVCEDHMDRYSLNFKKYYKTKLKIYNNAKNCIINIQDFLTFPKKRLIKECISFGLDNGNYLFDTKQCVLKVNNKTVLDVNEMNIIGQHNYLNALSALALADTINIPRNISLQTLKKYSGLKHRFQLVLFNKGVYWINDSKSTNVASTEAALKSLKTSGNVYLLLGGDGKSADFSPLKKYINDNFQIYCFGYDRKKLSKISPNKSIITKTMNESLYLLSLKLKKGDTVLLSPACSSLDQFKNFEHRGDVFTKLAKRLG</sequence>
<keyword evidence="13" id="KW-1185">Reference proteome</keyword>
<keyword evidence="9" id="KW-0472">Membrane</keyword>
<keyword evidence="7 8" id="KW-0131">Cell cycle</keyword>
<dbReference type="Gene3D" id="3.40.50.720">
    <property type="entry name" value="NAD(P)-binding Rossmann-like Domain"/>
    <property type="match status" value="1"/>
</dbReference>
<dbReference type="Pfam" id="PF02875">
    <property type="entry name" value="Mur_ligase_C"/>
    <property type="match status" value="1"/>
</dbReference>
<keyword evidence="7 8" id="KW-0133">Cell shape</keyword>
<evidence type="ECO:0000313" key="12">
    <source>
        <dbReference type="EMBL" id="CAL1329223.1"/>
    </source>
</evidence>
<evidence type="ECO:0000313" key="13">
    <source>
        <dbReference type="Proteomes" id="UP001497533"/>
    </source>
</evidence>
<evidence type="ECO:0000259" key="11">
    <source>
        <dbReference type="Pfam" id="PF08245"/>
    </source>
</evidence>
<dbReference type="InterPro" id="IPR013221">
    <property type="entry name" value="Mur_ligase_cen"/>
</dbReference>
<keyword evidence="7 8" id="KW-0132">Cell division</keyword>
<dbReference type="HAMAP" id="MF_00639">
    <property type="entry name" value="MurD"/>
    <property type="match status" value="1"/>
</dbReference>
<keyword evidence="6 7" id="KW-0067">ATP-binding</keyword>
<comment type="pathway">
    <text evidence="2 7 8">Cell wall biogenesis; peptidoglycan biosynthesis.</text>
</comment>
<reference evidence="12" key="1">
    <citation type="submission" date="2024-04" db="EMBL/GenBank/DDBJ databases">
        <authorList>
            <person name="Manzano-Marin A."/>
            <person name="Manzano-Marin A."/>
            <person name="Alejandro Manzano Marin A."/>
        </authorList>
    </citation>
    <scope>NUCLEOTIDE SEQUENCE [LARGE SCALE GENOMIC DNA]</scope>
    <source>
        <strain evidence="12">TABTEA</strain>
    </source>
</reference>
<feature type="domain" description="Mur ligase C-terminal" evidence="10">
    <location>
        <begin position="305"/>
        <end position="416"/>
    </location>
</feature>
<dbReference type="EMBL" id="OZ034688">
    <property type="protein sequence ID" value="CAL1329223.1"/>
    <property type="molecule type" value="Genomic_DNA"/>
</dbReference>
<dbReference type="Pfam" id="PF08245">
    <property type="entry name" value="Mur_ligase_M"/>
    <property type="match status" value="1"/>
</dbReference>
<evidence type="ECO:0000256" key="5">
    <source>
        <dbReference type="ARBA" id="ARBA00022741"/>
    </source>
</evidence>
<dbReference type="Gene3D" id="3.40.1190.10">
    <property type="entry name" value="Mur-like, catalytic domain"/>
    <property type="match status" value="1"/>
</dbReference>
<evidence type="ECO:0000256" key="8">
    <source>
        <dbReference type="RuleBase" id="RU003664"/>
    </source>
</evidence>
<evidence type="ECO:0000259" key="10">
    <source>
        <dbReference type="Pfam" id="PF02875"/>
    </source>
</evidence>
<dbReference type="InterPro" id="IPR036615">
    <property type="entry name" value="Mur_ligase_C_dom_sf"/>
</dbReference>
<dbReference type="EC" id="6.3.2.9" evidence="7 8"/>
<keyword evidence="9" id="KW-0812">Transmembrane</keyword>
<dbReference type="RefSeq" id="WP_341765264.1">
    <property type="nucleotide sequence ID" value="NZ_OZ034688.1"/>
</dbReference>
<comment type="similarity">
    <text evidence="7">Belongs to the MurCDEF family.</text>
</comment>
<gene>
    <name evidence="7 12" type="primary">murD</name>
    <name evidence="12" type="ORF">PRHACTZTBTEA_301</name>
</gene>
<proteinExistence type="inferred from homology"/>
<evidence type="ECO:0000256" key="1">
    <source>
        <dbReference type="ARBA" id="ARBA00004496"/>
    </source>
</evidence>
<dbReference type="PANTHER" id="PTHR43692">
    <property type="entry name" value="UDP-N-ACETYLMURAMOYLALANINE--D-GLUTAMATE LIGASE"/>
    <property type="match status" value="1"/>
</dbReference>
<keyword evidence="3 7" id="KW-0963">Cytoplasm</keyword>